<dbReference type="PIRSF" id="PIRSF001439">
    <property type="entry name" value="CryM"/>
    <property type="match status" value="1"/>
</dbReference>
<dbReference type="NCBIfam" id="TIGR03944">
    <property type="entry name" value="dehyd_SbnB_fam"/>
    <property type="match status" value="1"/>
</dbReference>
<evidence type="ECO:0000313" key="2">
    <source>
        <dbReference type="Proteomes" id="UP000005850"/>
    </source>
</evidence>
<dbReference type="Gene3D" id="3.30.1780.10">
    <property type="entry name" value="ornithine cyclodeaminase, domain 1"/>
    <property type="match status" value="1"/>
</dbReference>
<dbReference type="Proteomes" id="UP000005850">
    <property type="component" value="Chromosome"/>
</dbReference>
<dbReference type="SUPFAM" id="SSF51735">
    <property type="entry name" value="NAD(P)-binding Rossmann-fold domains"/>
    <property type="match status" value="1"/>
</dbReference>
<protein>
    <submittedName>
        <fullName evidence="1">Alanine dehydrogenase</fullName>
    </submittedName>
</protein>
<dbReference type="InterPro" id="IPR023866">
    <property type="entry name" value="SbnB"/>
</dbReference>
<dbReference type="InterPro" id="IPR023401">
    <property type="entry name" value="ODC_N"/>
</dbReference>
<proteinExistence type="predicted"/>
<dbReference type="Pfam" id="PF02423">
    <property type="entry name" value="OCD_Mu_crystall"/>
    <property type="match status" value="1"/>
</dbReference>
<dbReference type="GO" id="GO:0005737">
    <property type="term" value="C:cytoplasm"/>
    <property type="evidence" value="ECO:0007669"/>
    <property type="project" value="TreeGrafter"/>
</dbReference>
<keyword evidence="2" id="KW-1185">Reference proteome</keyword>
<accession>A0A075R1R9</accession>
<dbReference type="PANTHER" id="PTHR13812:SF19">
    <property type="entry name" value="KETIMINE REDUCTASE MU-CRYSTALLIN"/>
    <property type="match status" value="1"/>
</dbReference>
<dbReference type="GO" id="GO:0016639">
    <property type="term" value="F:oxidoreductase activity, acting on the CH-NH2 group of donors, NAD or NADP as acceptor"/>
    <property type="evidence" value="ECO:0007669"/>
    <property type="project" value="InterPro"/>
</dbReference>
<dbReference type="EMBL" id="CP007806">
    <property type="protein sequence ID" value="AIG25173.1"/>
    <property type="molecule type" value="Genomic_DNA"/>
</dbReference>
<dbReference type="GO" id="GO:0019290">
    <property type="term" value="P:siderophore biosynthetic process"/>
    <property type="evidence" value="ECO:0007669"/>
    <property type="project" value="InterPro"/>
</dbReference>
<sequence>MMLVETKPELIYLNKQDIIDVGGYKSQIYVQAIKQALSLHSEKNFSQPLKPYLKTNKKDEHIADRIIAMPAYLGEPAISGIKWIGSKFSNPTKKNLERASALIILNDPETNFPIAILEGSVISAMRTAAVTVVATEYLAKKDFQHLSVIGCGLIAKMQINSLLEQFDQIKNVHLFDLDLQKAKMFGKEMQQRFSHVVFQIHHSAQSAVENAEVLVTCTVTDQPYIKADWIKKGTFVSNISIMDVEKEAYLRADKVVVDDWDQSNREKKIINQLVLEGKFSKEMLHAELGDIITNKKAGRETDDEIIILNPMGMAIEDISCAYEIYRKARQEGVGTVLSLY</sequence>
<dbReference type="HOGENOM" id="CLU_042088_3_1_9"/>
<name>A0A075R1R9_BRELA</name>
<reference evidence="1 2" key="1">
    <citation type="journal article" date="2011" name="J. Bacteriol.">
        <title>Genome sequence of Brevibacillus laterosporus LMG 15441, a pathogen of invertebrates.</title>
        <authorList>
            <person name="Djukic M."/>
            <person name="Poehlein A."/>
            <person name="Thurmer A."/>
            <person name="Daniel R."/>
        </authorList>
    </citation>
    <scope>NUCLEOTIDE SEQUENCE [LARGE SCALE GENOMIC DNA]</scope>
    <source>
        <strain evidence="1 2">LMG 15441</strain>
    </source>
</reference>
<dbReference type="KEGG" id="blr:BRLA_c008320"/>
<evidence type="ECO:0000313" key="1">
    <source>
        <dbReference type="EMBL" id="AIG25173.1"/>
    </source>
</evidence>
<dbReference type="Gene3D" id="3.40.50.720">
    <property type="entry name" value="NAD(P)-binding Rossmann-like Domain"/>
    <property type="match status" value="1"/>
</dbReference>
<dbReference type="InterPro" id="IPR003462">
    <property type="entry name" value="ODC_Mu_crystall"/>
</dbReference>
<dbReference type="eggNOG" id="COG2423">
    <property type="taxonomic scope" value="Bacteria"/>
</dbReference>
<dbReference type="STRING" id="1042163.BRLA_c008320"/>
<dbReference type="PANTHER" id="PTHR13812">
    <property type="entry name" value="KETIMINE REDUCTASE MU-CRYSTALLIN"/>
    <property type="match status" value="1"/>
</dbReference>
<organism evidence="1 2">
    <name type="scientific">Brevibacillus laterosporus LMG 15441</name>
    <dbReference type="NCBI Taxonomy" id="1042163"/>
    <lineage>
        <taxon>Bacteria</taxon>
        <taxon>Bacillati</taxon>
        <taxon>Bacillota</taxon>
        <taxon>Bacilli</taxon>
        <taxon>Bacillales</taxon>
        <taxon>Paenibacillaceae</taxon>
        <taxon>Brevibacillus</taxon>
    </lineage>
</organism>
<dbReference type="AlphaFoldDB" id="A0A075R1R9"/>
<dbReference type="InterPro" id="IPR036291">
    <property type="entry name" value="NAD(P)-bd_dom_sf"/>
</dbReference>
<gene>
    <name evidence="1" type="ORF">BRLA_c008320</name>
</gene>